<reference evidence="1 2" key="1">
    <citation type="submission" date="2019-10" db="EMBL/GenBank/DDBJ databases">
        <title>New species of Slilvanegrellaceae.</title>
        <authorList>
            <person name="Pitt A."/>
            <person name="Hahn M.W."/>
        </authorList>
    </citation>
    <scope>NUCLEOTIDE SEQUENCE [LARGE SCALE GENOMIC DNA]</scope>
    <source>
        <strain evidence="1 2">SP-Ram-0.45-NSY-1</strain>
    </source>
</reference>
<gene>
    <name evidence="1" type="ORF">GCL60_07355</name>
</gene>
<accession>A0A6N6VSN9</accession>
<evidence type="ECO:0000313" key="2">
    <source>
        <dbReference type="Proteomes" id="UP000437748"/>
    </source>
</evidence>
<dbReference type="AlphaFoldDB" id="A0A6N6VSN9"/>
<dbReference type="EMBL" id="WFLM01000003">
    <property type="protein sequence ID" value="KAB8038671.1"/>
    <property type="molecule type" value="Genomic_DNA"/>
</dbReference>
<dbReference type="Proteomes" id="UP000437748">
    <property type="component" value="Unassembled WGS sequence"/>
</dbReference>
<keyword evidence="2" id="KW-1185">Reference proteome</keyword>
<evidence type="ECO:0000313" key="1">
    <source>
        <dbReference type="EMBL" id="KAB8038671.1"/>
    </source>
</evidence>
<comment type="caution">
    <text evidence="1">The sequence shown here is derived from an EMBL/GenBank/DDBJ whole genome shotgun (WGS) entry which is preliminary data.</text>
</comment>
<proteinExistence type="predicted"/>
<sequence length="168" mass="19846">MNKMKFIFNFLFILSEPTAYSSEKTQLYCVENLNQYEKLSYLGNNIIVEGDFISLYVNSPSILIETVYFKLNEEHSLKVNDYLSSCSSRNIQVVQKYKDKYIDFIIVANINNISFSKFNVKYKYYRPSFGLRIPNTSRIFYTGTQNIFISNIFRTNLEVINSQIVRFF</sequence>
<dbReference type="RefSeq" id="WP_153419881.1">
    <property type="nucleotide sequence ID" value="NZ_WFLM01000003.1"/>
</dbReference>
<organism evidence="1 2">
    <name type="scientific">Silvanigrella paludirubra</name>
    <dbReference type="NCBI Taxonomy" id="2499159"/>
    <lineage>
        <taxon>Bacteria</taxon>
        <taxon>Pseudomonadati</taxon>
        <taxon>Bdellovibrionota</taxon>
        <taxon>Oligoflexia</taxon>
        <taxon>Silvanigrellales</taxon>
        <taxon>Silvanigrellaceae</taxon>
        <taxon>Silvanigrella</taxon>
    </lineage>
</organism>
<protein>
    <submittedName>
        <fullName evidence="1">Uncharacterized protein</fullName>
    </submittedName>
</protein>
<name>A0A6N6VSN9_9BACT</name>